<dbReference type="GO" id="GO:0006865">
    <property type="term" value="P:amino acid transport"/>
    <property type="evidence" value="ECO:0007669"/>
    <property type="project" value="UniProtKB-KW"/>
</dbReference>
<reference evidence="7 9" key="1">
    <citation type="submission" date="2015-09" db="EMBL/GenBank/DDBJ databases">
        <title>Genome sequence of Acetobacterium wieringae DSM 1911.</title>
        <authorList>
            <person name="Poehlein A."/>
            <person name="Bengelsdorf F.R."/>
            <person name="Schiel-Bengelsdorf B."/>
            <person name="Duerre P."/>
            <person name="Daniel R."/>
        </authorList>
    </citation>
    <scope>NUCLEOTIDE SEQUENCE [LARGE SCALE GENOMIC DNA]</scope>
    <source>
        <strain evidence="7 9">DSM 1911</strain>
    </source>
</reference>
<keyword evidence="4" id="KW-0029">Amino-acid transport</keyword>
<dbReference type="EMBL" id="CP087994">
    <property type="protein sequence ID" value="UYO61427.1"/>
    <property type="molecule type" value="Genomic_DNA"/>
</dbReference>
<dbReference type="EMBL" id="LKEU01000029">
    <property type="protein sequence ID" value="OFV70664.1"/>
    <property type="molecule type" value="Genomic_DNA"/>
</dbReference>
<feature type="domain" description="Leucine-binding protein" evidence="6">
    <location>
        <begin position="34"/>
        <end position="370"/>
    </location>
</feature>
<evidence type="ECO:0000313" key="7">
    <source>
        <dbReference type="EMBL" id="OFV70664.1"/>
    </source>
</evidence>
<gene>
    <name evidence="7" type="primary">braC_1</name>
    <name evidence="7" type="ORF">ACWI_18760</name>
    <name evidence="8" type="ORF">LNN31_11600</name>
</gene>
<dbReference type="SUPFAM" id="SSF53822">
    <property type="entry name" value="Periplasmic binding protein-like I"/>
    <property type="match status" value="1"/>
</dbReference>
<dbReference type="AlphaFoldDB" id="A0A1F2PI97"/>
<dbReference type="Gene3D" id="3.40.50.2300">
    <property type="match status" value="2"/>
</dbReference>
<protein>
    <submittedName>
        <fullName evidence="8">ABC transporter substrate-binding protein</fullName>
    </submittedName>
    <submittedName>
        <fullName evidence="7">Leucine-, isoleucine-, valine-, threonine-, and alanine-binding protein</fullName>
    </submittedName>
</protein>
<dbReference type="PANTHER" id="PTHR30483:SF6">
    <property type="entry name" value="PERIPLASMIC BINDING PROTEIN OF ABC TRANSPORTER FOR NATURAL AMINO ACIDS"/>
    <property type="match status" value="1"/>
</dbReference>
<dbReference type="InterPro" id="IPR028081">
    <property type="entry name" value="Leu-bd"/>
</dbReference>
<sequence>MKKRVVSVLLVVMFTASIFAFAGCSTSGGSSDVVKLGFIGPMTGDAAIYGSSAEEGAQLAVAEINAAGGIDGKNIELVAYDSKADQTEAINAYNRLRDQDGVVAVIGGTLSGETLAMKDIMVSDNMPVLSPTATAVEVTQDAPNVFRACFLDDYQGQAAANFAATTLGAKTAALLIGTGNPYSEGVSEAFKAAFTAKGGTIAGSESYGTADKDFSAQLTKIKEMNPDVVFVPDYVQTVGPILQKAKEMGITAKFVGADGWDGVQEEYADAAQGNYFTNHYAADSPSETVQNFITAYKAEYDKVPNSFAALGYDAVYAMVEAITAAGSTESADIITALNATDHPGVTGTLKFDEEGNPKDKEVTIIKIDGGQLKYDSTVVNK</sequence>
<dbReference type="PANTHER" id="PTHR30483">
    <property type="entry name" value="LEUCINE-SPECIFIC-BINDING PROTEIN"/>
    <property type="match status" value="1"/>
</dbReference>
<accession>A0A1F2PI97</accession>
<evidence type="ECO:0000259" key="6">
    <source>
        <dbReference type="Pfam" id="PF13458"/>
    </source>
</evidence>
<reference evidence="8" key="2">
    <citation type="submission" date="2021-11" db="EMBL/GenBank/DDBJ databases">
        <title>Isoprene-degrading acetogen.</title>
        <authorList>
            <person name="Yang Y."/>
            <person name="Jin H."/>
            <person name="Yan J."/>
        </authorList>
    </citation>
    <scope>NUCLEOTIDE SEQUENCE</scope>
    <source>
        <strain evidence="8">Berkeley</strain>
    </source>
</reference>
<evidence type="ECO:0000256" key="1">
    <source>
        <dbReference type="ARBA" id="ARBA00010062"/>
    </source>
</evidence>
<dbReference type="InterPro" id="IPR028082">
    <property type="entry name" value="Peripla_BP_I"/>
</dbReference>
<evidence type="ECO:0000256" key="4">
    <source>
        <dbReference type="ARBA" id="ARBA00022970"/>
    </source>
</evidence>
<feature type="signal peptide" evidence="5">
    <location>
        <begin position="1"/>
        <end position="22"/>
    </location>
</feature>
<evidence type="ECO:0000256" key="3">
    <source>
        <dbReference type="ARBA" id="ARBA00022729"/>
    </source>
</evidence>
<evidence type="ECO:0000313" key="9">
    <source>
        <dbReference type="Proteomes" id="UP000176244"/>
    </source>
</evidence>
<evidence type="ECO:0000313" key="10">
    <source>
        <dbReference type="Proteomes" id="UP001163550"/>
    </source>
</evidence>
<dbReference type="Proteomes" id="UP001163550">
    <property type="component" value="Chromosome"/>
</dbReference>
<evidence type="ECO:0000256" key="5">
    <source>
        <dbReference type="SAM" id="SignalP"/>
    </source>
</evidence>
<keyword evidence="2" id="KW-0813">Transport</keyword>
<evidence type="ECO:0000256" key="2">
    <source>
        <dbReference type="ARBA" id="ARBA00022448"/>
    </source>
</evidence>
<dbReference type="PRINTS" id="PR00337">
    <property type="entry name" value="LEUILEVALBP"/>
</dbReference>
<dbReference type="PROSITE" id="PS51257">
    <property type="entry name" value="PROKAR_LIPOPROTEIN"/>
    <property type="match status" value="1"/>
</dbReference>
<dbReference type="STRING" id="52694.ACWI_18760"/>
<evidence type="ECO:0000313" key="8">
    <source>
        <dbReference type="EMBL" id="UYO61427.1"/>
    </source>
</evidence>
<dbReference type="InterPro" id="IPR051010">
    <property type="entry name" value="BCAA_transport"/>
</dbReference>
<comment type="similarity">
    <text evidence="1">Belongs to the leucine-binding protein family.</text>
</comment>
<proteinExistence type="inferred from homology"/>
<feature type="chain" id="PRO_5009478313" evidence="5">
    <location>
        <begin position="23"/>
        <end position="381"/>
    </location>
</feature>
<keyword evidence="10" id="KW-1185">Reference proteome</keyword>
<dbReference type="InterPro" id="IPR000709">
    <property type="entry name" value="Leu_Ile_Val-bd"/>
</dbReference>
<dbReference type="CDD" id="cd06347">
    <property type="entry name" value="PBP1_ABC_LivK_ligand_binding-like"/>
    <property type="match status" value="1"/>
</dbReference>
<dbReference type="RefSeq" id="WP_070371179.1">
    <property type="nucleotide sequence ID" value="NZ_CABIIK010000056.1"/>
</dbReference>
<organism evidence="7 9">
    <name type="scientific">Acetobacterium wieringae</name>
    <dbReference type="NCBI Taxonomy" id="52694"/>
    <lineage>
        <taxon>Bacteria</taxon>
        <taxon>Bacillati</taxon>
        <taxon>Bacillota</taxon>
        <taxon>Clostridia</taxon>
        <taxon>Eubacteriales</taxon>
        <taxon>Eubacteriaceae</taxon>
        <taxon>Acetobacterium</taxon>
    </lineage>
</organism>
<keyword evidence="3 5" id="KW-0732">Signal</keyword>
<dbReference type="Proteomes" id="UP000176244">
    <property type="component" value="Unassembled WGS sequence"/>
</dbReference>
<name>A0A1F2PI97_9FIRM</name>
<dbReference type="Pfam" id="PF13458">
    <property type="entry name" value="Peripla_BP_6"/>
    <property type="match status" value="1"/>
</dbReference>